<dbReference type="AlphaFoldDB" id="A0AAW2I5U1"/>
<dbReference type="Gene3D" id="3.10.20.90">
    <property type="entry name" value="Phosphatidylinositol 3-kinase Catalytic Subunit, Chain A, domain 1"/>
    <property type="match status" value="1"/>
</dbReference>
<accession>A0AAW2I5U1</accession>
<organism evidence="2">
    <name type="scientific">Menopon gallinae</name>
    <name type="common">poultry shaft louse</name>
    <dbReference type="NCBI Taxonomy" id="328185"/>
    <lineage>
        <taxon>Eukaryota</taxon>
        <taxon>Metazoa</taxon>
        <taxon>Ecdysozoa</taxon>
        <taxon>Arthropoda</taxon>
        <taxon>Hexapoda</taxon>
        <taxon>Insecta</taxon>
        <taxon>Pterygota</taxon>
        <taxon>Neoptera</taxon>
        <taxon>Paraneoptera</taxon>
        <taxon>Psocodea</taxon>
        <taxon>Troctomorpha</taxon>
        <taxon>Phthiraptera</taxon>
        <taxon>Amblycera</taxon>
        <taxon>Menoponidae</taxon>
        <taxon>Menopon</taxon>
    </lineage>
</organism>
<proteinExistence type="predicted"/>
<gene>
    <name evidence="2" type="ORF">PYX00_004560</name>
</gene>
<dbReference type="InterPro" id="IPR039690">
    <property type="entry name" value="SNRNP25"/>
</dbReference>
<feature type="domain" description="SNRNP25 ubiquitin-like" evidence="1">
    <location>
        <begin position="53"/>
        <end position="146"/>
    </location>
</feature>
<dbReference type="Pfam" id="PF18036">
    <property type="entry name" value="Ubiquitin_4"/>
    <property type="match status" value="1"/>
</dbReference>
<dbReference type="InterPro" id="IPR029071">
    <property type="entry name" value="Ubiquitin-like_domsf"/>
</dbReference>
<dbReference type="EMBL" id="JARGDH010000002">
    <property type="protein sequence ID" value="KAL0277196.1"/>
    <property type="molecule type" value="Genomic_DNA"/>
</dbReference>
<protein>
    <recommendedName>
        <fullName evidence="1">SNRNP25 ubiquitin-like domain-containing protein</fullName>
    </recommendedName>
</protein>
<dbReference type="CDD" id="cd17058">
    <property type="entry name" value="Ubl_SNRNP25"/>
    <property type="match status" value="1"/>
</dbReference>
<evidence type="ECO:0000259" key="1">
    <source>
        <dbReference type="Pfam" id="PF18036"/>
    </source>
</evidence>
<sequence>MEEVELTHEELMKITTTAINELLKEDSFLSDLPKAVTLEEVNNQIALQYGKSITIYVLRGDGEKMPVVVPQAEGTVAHLKKAIKRYMTLKLKRQAKKKQRRPKLLSWRYIWKTYHLQFGDVVLSDNNAKLSDLGLRNKSSVEFVKRWTKKG</sequence>
<dbReference type="SUPFAM" id="SSF54236">
    <property type="entry name" value="Ubiquitin-like"/>
    <property type="match status" value="1"/>
</dbReference>
<dbReference type="GO" id="GO:0000398">
    <property type="term" value="P:mRNA splicing, via spliceosome"/>
    <property type="evidence" value="ECO:0007669"/>
    <property type="project" value="InterPro"/>
</dbReference>
<dbReference type="PANTHER" id="PTHR14942">
    <property type="entry name" value="U11/U12 SMALL NUCLEAR RIBONUCLEOPROTEIN 25 KDA PROTEIN"/>
    <property type="match status" value="1"/>
</dbReference>
<dbReference type="InterPro" id="IPR040610">
    <property type="entry name" value="SNRNP25_ubiquitin"/>
</dbReference>
<name>A0AAW2I5U1_9NEOP</name>
<dbReference type="GO" id="GO:0005689">
    <property type="term" value="C:U12-type spliceosomal complex"/>
    <property type="evidence" value="ECO:0007669"/>
    <property type="project" value="TreeGrafter"/>
</dbReference>
<evidence type="ECO:0000313" key="2">
    <source>
        <dbReference type="EMBL" id="KAL0277196.1"/>
    </source>
</evidence>
<dbReference type="PANTHER" id="PTHR14942:SF0">
    <property type="entry name" value="U11_U12 SMALL NUCLEAR RIBONUCLEOPROTEIN 25 KDA PROTEIN"/>
    <property type="match status" value="1"/>
</dbReference>
<reference evidence="2" key="1">
    <citation type="journal article" date="2024" name="Gigascience">
        <title>Chromosome-level genome of the poultry shaft louse Menopon gallinae provides insight into the host-switching and adaptive evolution of parasitic lice.</title>
        <authorList>
            <person name="Xu Y."/>
            <person name="Ma L."/>
            <person name="Liu S."/>
            <person name="Liang Y."/>
            <person name="Liu Q."/>
            <person name="He Z."/>
            <person name="Tian L."/>
            <person name="Duan Y."/>
            <person name="Cai W."/>
            <person name="Li H."/>
            <person name="Song F."/>
        </authorList>
    </citation>
    <scope>NUCLEOTIDE SEQUENCE</scope>
    <source>
        <strain evidence="2">Cailab_2023a</strain>
    </source>
</reference>
<comment type="caution">
    <text evidence="2">The sequence shown here is derived from an EMBL/GenBank/DDBJ whole genome shotgun (WGS) entry which is preliminary data.</text>
</comment>